<dbReference type="InterPro" id="IPR008271">
    <property type="entry name" value="Ser/Thr_kinase_AS"/>
</dbReference>
<dbReference type="PANTHER" id="PTHR48056:SF44">
    <property type="entry name" value="RECEPTOR PROTEIN KINASE CLAVATA1"/>
    <property type="match status" value="1"/>
</dbReference>
<dbReference type="Pfam" id="PF08263">
    <property type="entry name" value="LRRNT_2"/>
    <property type="match status" value="1"/>
</dbReference>
<feature type="region of interest" description="Disordered" evidence="18">
    <location>
        <begin position="925"/>
        <end position="944"/>
    </location>
</feature>
<keyword evidence="5" id="KW-0433">Leucine-rich repeat</keyword>
<evidence type="ECO:0000256" key="4">
    <source>
        <dbReference type="ARBA" id="ARBA00022527"/>
    </source>
</evidence>
<dbReference type="InterPro" id="IPR001611">
    <property type="entry name" value="Leu-rich_rpt"/>
</dbReference>
<evidence type="ECO:0000256" key="14">
    <source>
        <dbReference type="ARBA" id="ARBA00023170"/>
    </source>
</evidence>
<dbReference type="GO" id="GO:0016020">
    <property type="term" value="C:membrane"/>
    <property type="evidence" value="ECO:0007669"/>
    <property type="project" value="UniProtKB-SubCell"/>
</dbReference>
<dbReference type="InterPro" id="IPR000719">
    <property type="entry name" value="Prot_kinase_dom"/>
</dbReference>
<dbReference type="Pfam" id="PF00560">
    <property type="entry name" value="LRR_1"/>
    <property type="match status" value="4"/>
</dbReference>
<dbReference type="PROSITE" id="PS50011">
    <property type="entry name" value="PROTEIN_KINASE_DOM"/>
    <property type="match status" value="1"/>
</dbReference>
<evidence type="ECO:0000256" key="12">
    <source>
        <dbReference type="ARBA" id="ARBA00022989"/>
    </source>
</evidence>
<evidence type="ECO:0000256" key="9">
    <source>
        <dbReference type="ARBA" id="ARBA00022741"/>
    </source>
</evidence>
<dbReference type="FunFam" id="1.10.510.10:FF:001023">
    <property type="entry name" value="Os07g0541700 protein"/>
    <property type="match status" value="1"/>
</dbReference>
<gene>
    <name evidence="21" type="ORF">HU200_047765</name>
</gene>
<comment type="catalytic activity">
    <reaction evidence="17">
        <text>L-seryl-[protein] + ATP = O-phospho-L-seryl-[protein] + ADP + H(+)</text>
        <dbReference type="Rhea" id="RHEA:17989"/>
        <dbReference type="Rhea" id="RHEA-COMP:9863"/>
        <dbReference type="Rhea" id="RHEA-COMP:11604"/>
        <dbReference type="ChEBI" id="CHEBI:15378"/>
        <dbReference type="ChEBI" id="CHEBI:29999"/>
        <dbReference type="ChEBI" id="CHEBI:30616"/>
        <dbReference type="ChEBI" id="CHEBI:83421"/>
        <dbReference type="ChEBI" id="CHEBI:456216"/>
        <dbReference type="EC" id="2.7.11.1"/>
    </reaction>
</comment>
<dbReference type="SMART" id="SM00369">
    <property type="entry name" value="LRR_TYP"/>
    <property type="match status" value="5"/>
</dbReference>
<dbReference type="OrthoDB" id="676979at2759"/>
<dbReference type="EMBL" id="JACEFO010002183">
    <property type="protein sequence ID" value="KAF8675399.1"/>
    <property type="molecule type" value="Genomic_DNA"/>
</dbReference>
<keyword evidence="11" id="KW-0067">ATP-binding</keyword>
<dbReference type="Gene3D" id="3.80.10.10">
    <property type="entry name" value="Ribonuclease Inhibitor"/>
    <property type="match status" value="2"/>
</dbReference>
<dbReference type="Pfam" id="PF13855">
    <property type="entry name" value="LRR_8"/>
    <property type="match status" value="1"/>
</dbReference>
<dbReference type="PANTHER" id="PTHR48056">
    <property type="entry name" value="LRR RECEPTOR-LIKE SERINE/THREONINE-PROTEIN KINASE-RELATED"/>
    <property type="match status" value="1"/>
</dbReference>
<keyword evidence="14" id="KW-0675">Receptor</keyword>
<evidence type="ECO:0000256" key="2">
    <source>
        <dbReference type="ARBA" id="ARBA00008684"/>
    </source>
</evidence>
<dbReference type="Proteomes" id="UP000636709">
    <property type="component" value="Unassembled WGS sequence"/>
</dbReference>
<dbReference type="InterPro" id="IPR001245">
    <property type="entry name" value="Ser-Thr/Tyr_kinase_cat_dom"/>
</dbReference>
<dbReference type="FunFam" id="3.80.10.10:FF:000095">
    <property type="entry name" value="LRR receptor-like serine/threonine-protein kinase GSO1"/>
    <property type="match status" value="2"/>
</dbReference>
<keyword evidence="12 19" id="KW-1133">Transmembrane helix</keyword>
<dbReference type="PROSITE" id="PS00108">
    <property type="entry name" value="PROTEIN_KINASE_ST"/>
    <property type="match status" value="1"/>
</dbReference>
<dbReference type="InterPro" id="IPR003591">
    <property type="entry name" value="Leu-rich_rpt_typical-subtyp"/>
</dbReference>
<feature type="domain" description="Protein kinase" evidence="20">
    <location>
        <begin position="671"/>
        <end position="1140"/>
    </location>
</feature>
<evidence type="ECO:0000256" key="19">
    <source>
        <dbReference type="SAM" id="Phobius"/>
    </source>
</evidence>
<evidence type="ECO:0000256" key="15">
    <source>
        <dbReference type="ARBA" id="ARBA00023180"/>
    </source>
</evidence>
<dbReference type="EC" id="2.7.11.1" evidence="3"/>
<name>A0A835E8A3_9POAL</name>
<evidence type="ECO:0000256" key="18">
    <source>
        <dbReference type="SAM" id="MobiDB-lite"/>
    </source>
</evidence>
<evidence type="ECO:0000313" key="21">
    <source>
        <dbReference type="EMBL" id="KAF8675399.1"/>
    </source>
</evidence>
<evidence type="ECO:0000256" key="16">
    <source>
        <dbReference type="ARBA" id="ARBA00047899"/>
    </source>
</evidence>
<keyword evidence="22" id="KW-1185">Reference proteome</keyword>
<evidence type="ECO:0000256" key="5">
    <source>
        <dbReference type="ARBA" id="ARBA00022614"/>
    </source>
</evidence>
<dbReference type="Pfam" id="PF07714">
    <property type="entry name" value="PK_Tyr_Ser-Thr"/>
    <property type="match status" value="1"/>
</dbReference>
<keyword evidence="6" id="KW-0808">Transferase</keyword>
<keyword evidence="15" id="KW-0325">Glycoprotein</keyword>
<dbReference type="InterPro" id="IPR032675">
    <property type="entry name" value="LRR_dom_sf"/>
</dbReference>
<evidence type="ECO:0000256" key="10">
    <source>
        <dbReference type="ARBA" id="ARBA00022777"/>
    </source>
</evidence>
<proteinExistence type="inferred from homology"/>
<evidence type="ECO:0000256" key="3">
    <source>
        <dbReference type="ARBA" id="ARBA00012513"/>
    </source>
</evidence>
<evidence type="ECO:0000259" key="20">
    <source>
        <dbReference type="PROSITE" id="PS50011"/>
    </source>
</evidence>
<dbReference type="SMART" id="SM00220">
    <property type="entry name" value="S_TKc"/>
    <property type="match status" value="1"/>
</dbReference>
<evidence type="ECO:0000256" key="1">
    <source>
        <dbReference type="ARBA" id="ARBA00004167"/>
    </source>
</evidence>
<keyword evidence="9" id="KW-0547">Nucleotide-binding</keyword>
<keyword evidence="8" id="KW-0677">Repeat</keyword>
<evidence type="ECO:0000313" key="22">
    <source>
        <dbReference type="Proteomes" id="UP000636709"/>
    </source>
</evidence>
<dbReference type="Pfam" id="PF00069">
    <property type="entry name" value="Pkinase"/>
    <property type="match status" value="1"/>
</dbReference>
<dbReference type="AlphaFoldDB" id="A0A835E8A3"/>
<protein>
    <recommendedName>
        <fullName evidence="3">non-specific serine/threonine protein kinase</fullName>
        <ecNumber evidence="3">2.7.11.1</ecNumber>
    </recommendedName>
</protein>
<dbReference type="GO" id="GO:0004674">
    <property type="term" value="F:protein serine/threonine kinase activity"/>
    <property type="evidence" value="ECO:0007669"/>
    <property type="project" value="UniProtKB-KW"/>
</dbReference>
<dbReference type="InterPro" id="IPR050647">
    <property type="entry name" value="Plant_LRR-RLKs"/>
</dbReference>
<dbReference type="Gene3D" id="1.10.510.10">
    <property type="entry name" value="Transferase(Phosphotransferase) domain 1"/>
    <property type="match status" value="2"/>
</dbReference>
<feature type="transmembrane region" description="Helical" evidence="19">
    <location>
        <begin position="618"/>
        <end position="641"/>
    </location>
</feature>
<dbReference type="InterPro" id="IPR013210">
    <property type="entry name" value="LRR_N_plant-typ"/>
</dbReference>
<dbReference type="SUPFAM" id="SSF52058">
    <property type="entry name" value="L domain-like"/>
    <property type="match status" value="2"/>
</dbReference>
<keyword evidence="13 19" id="KW-0472">Membrane</keyword>
<reference evidence="21" key="1">
    <citation type="submission" date="2020-07" db="EMBL/GenBank/DDBJ databases">
        <title>Genome sequence and genetic diversity analysis of an under-domesticated orphan crop, white fonio (Digitaria exilis).</title>
        <authorList>
            <person name="Bennetzen J.L."/>
            <person name="Chen S."/>
            <person name="Ma X."/>
            <person name="Wang X."/>
            <person name="Yssel A.E.J."/>
            <person name="Chaluvadi S.R."/>
            <person name="Johnson M."/>
            <person name="Gangashetty P."/>
            <person name="Hamidou F."/>
            <person name="Sanogo M.D."/>
            <person name="Zwaenepoel A."/>
            <person name="Wallace J."/>
            <person name="Van De Peer Y."/>
            <person name="Van Deynze A."/>
        </authorList>
    </citation>
    <scope>NUCLEOTIDE SEQUENCE</scope>
    <source>
        <tissue evidence="21">Leaves</tissue>
    </source>
</reference>
<comment type="subcellular location">
    <subcellularLocation>
        <location evidence="1">Membrane</location>
        <topology evidence="1">Single-pass membrane protein</topology>
    </subcellularLocation>
</comment>
<sequence>MIVVVGEPLSPQRTRFAFRWEGIQRQRTPPMAQVLVQGDLRPCTRLLLPLLLAATAVSAVASPVERDLYALSKLKSSLLSRSARNSTSLADWDTIKSSSGHVSSSHYHCNFSGITCDATNGHRVVAINLTGVPLPGGVLPAQISLTVAGCSLSGPMPASLSSMPLLRRLNLSVNNLAGPFPPPPPDAAAAPYFPSLEVLDVYNNNFLGPLPPLGGSRLLRHLHLGGNYFTGSIPEAYGDMEGLVYLGLQANSLSGHVPPSLSRLRRLREMYLGYYNSFDGGIPPEFGELGALVLLDMSSCGLTGPIPPQLGGLTQLETLYLQWNKLSGGIPAQLGDLKSLVNLDISNNKLTGQIPATITGLSRLKQLILFDNDLHGVIPESLGKLSELEDLQIGSNNLSGVLPANLGNNSRLLSPALYHPICAPGSIPEDLGNCKTLTRVCVNNNLLNGSIPWSLFDLPGNYWLDLSNNLLSGELPRVIPRVGLSLLSVASNNLSGPVPPEIGYLKNLSLLNVSANALTGGIPPELSHCESLTVLDLNQNRLSGEIPDEIKNLKVLKTLNVSYDNLSGCMPQSQLQGVFAVSDEAHFQGNPSLCVEHVTAASCSLLQCSARRVAKTSMLPWLVPTVFYLMVAMTMCLALMWREAAKRRPPAWKMTLFHKLELEMDDVLGSLREENAVGRGGAGTVYRFLTRGGAAIAVKRLPGPGRRDHGFRAEVTTLGGVQHRNIVRLLGFASSTEGNLLLYEYMAAGSLGAAVHDGERGALLGWGARHRVATEAARALCYLHHECSPRILHRDVKSSNILLDAAMEAHVADFGLARFLRRGASCSVAGAVAAEECVSAVAGTYGYIAPGEDSGNPWRTGVRRVTGFQRFAVRRRKIYGLLILMLPAGSLESSAQGLPPAILSLRAQQLRLHIYAVLQAAVNKSSPSADSPHPETTGPNGHHYEHHRTKLLSCADSFFFKPGHPRLRCHVFSNRRRSSQELRKDELTAILQPPDSGHRSSTAAAPLIRPARLASLPNQRQPVKPANPTQLAAFRSRQQPYTLRVDEKTDVYSFGVVVLELVTGRRPLGDFGDEIDLVHWARTAVSRPSDAAAVLAEPASLIAGLFRVGMSCVRESSQARPTMREVVHVLSSFVPVADHP</sequence>
<dbReference type="GO" id="GO:0005524">
    <property type="term" value="F:ATP binding"/>
    <property type="evidence" value="ECO:0007669"/>
    <property type="project" value="UniProtKB-KW"/>
</dbReference>
<accession>A0A835E8A3</accession>
<comment type="caution">
    <text evidence="21">The sequence shown here is derived from an EMBL/GenBank/DDBJ whole genome shotgun (WGS) entry which is preliminary data.</text>
</comment>
<evidence type="ECO:0000256" key="11">
    <source>
        <dbReference type="ARBA" id="ARBA00022840"/>
    </source>
</evidence>
<comment type="similarity">
    <text evidence="2">Belongs to the protein kinase superfamily. Ser/Thr protein kinase family.</text>
</comment>
<evidence type="ECO:0000256" key="7">
    <source>
        <dbReference type="ARBA" id="ARBA00022692"/>
    </source>
</evidence>
<evidence type="ECO:0000256" key="13">
    <source>
        <dbReference type="ARBA" id="ARBA00023136"/>
    </source>
</evidence>
<feature type="transmembrane region" description="Helical" evidence="19">
    <location>
        <begin position="878"/>
        <end position="898"/>
    </location>
</feature>
<dbReference type="InterPro" id="IPR011009">
    <property type="entry name" value="Kinase-like_dom_sf"/>
</dbReference>
<dbReference type="GO" id="GO:0033612">
    <property type="term" value="F:receptor serine/threonine kinase binding"/>
    <property type="evidence" value="ECO:0007669"/>
    <property type="project" value="TreeGrafter"/>
</dbReference>
<keyword evidence="10" id="KW-0418">Kinase</keyword>
<evidence type="ECO:0000256" key="6">
    <source>
        <dbReference type="ARBA" id="ARBA00022679"/>
    </source>
</evidence>
<keyword evidence="7 19" id="KW-0812">Transmembrane</keyword>
<evidence type="ECO:0000256" key="17">
    <source>
        <dbReference type="ARBA" id="ARBA00048679"/>
    </source>
</evidence>
<keyword evidence="4" id="KW-0723">Serine/threonine-protein kinase</keyword>
<comment type="catalytic activity">
    <reaction evidence="16">
        <text>L-threonyl-[protein] + ATP = O-phospho-L-threonyl-[protein] + ADP + H(+)</text>
        <dbReference type="Rhea" id="RHEA:46608"/>
        <dbReference type="Rhea" id="RHEA-COMP:11060"/>
        <dbReference type="Rhea" id="RHEA-COMP:11605"/>
        <dbReference type="ChEBI" id="CHEBI:15378"/>
        <dbReference type="ChEBI" id="CHEBI:30013"/>
        <dbReference type="ChEBI" id="CHEBI:30616"/>
        <dbReference type="ChEBI" id="CHEBI:61977"/>
        <dbReference type="ChEBI" id="CHEBI:456216"/>
        <dbReference type="EC" id="2.7.11.1"/>
    </reaction>
</comment>
<evidence type="ECO:0000256" key="8">
    <source>
        <dbReference type="ARBA" id="ARBA00022737"/>
    </source>
</evidence>
<dbReference type="SUPFAM" id="SSF56112">
    <property type="entry name" value="Protein kinase-like (PK-like)"/>
    <property type="match status" value="2"/>
</dbReference>
<organism evidence="21 22">
    <name type="scientific">Digitaria exilis</name>
    <dbReference type="NCBI Taxonomy" id="1010633"/>
    <lineage>
        <taxon>Eukaryota</taxon>
        <taxon>Viridiplantae</taxon>
        <taxon>Streptophyta</taxon>
        <taxon>Embryophyta</taxon>
        <taxon>Tracheophyta</taxon>
        <taxon>Spermatophyta</taxon>
        <taxon>Magnoliopsida</taxon>
        <taxon>Liliopsida</taxon>
        <taxon>Poales</taxon>
        <taxon>Poaceae</taxon>
        <taxon>PACMAD clade</taxon>
        <taxon>Panicoideae</taxon>
        <taxon>Panicodae</taxon>
        <taxon>Paniceae</taxon>
        <taxon>Anthephorinae</taxon>
        <taxon>Digitaria</taxon>
    </lineage>
</organism>